<keyword evidence="2" id="KW-1133">Transmembrane helix</keyword>
<dbReference type="Pfam" id="PF02995">
    <property type="entry name" value="DUF229"/>
    <property type="match status" value="1"/>
</dbReference>
<protein>
    <submittedName>
        <fullName evidence="3">Uncharacterized protein</fullName>
    </submittedName>
</protein>
<keyword evidence="4" id="KW-1185">Reference proteome</keyword>
<dbReference type="InterPro" id="IPR017850">
    <property type="entry name" value="Alkaline_phosphatase_core_sf"/>
</dbReference>
<dbReference type="SUPFAM" id="SSF53649">
    <property type="entry name" value="Alkaline phosphatase-like"/>
    <property type="match status" value="1"/>
</dbReference>
<evidence type="ECO:0000256" key="1">
    <source>
        <dbReference type="SAM" id="MobiDB-lite"/>
    </source>
</evidence>
<reference evidence="3" key="1">
    <citation type="submission" date="2022-01" db="EMBL/GenBank/DDBJ databases">
        <authorList>
            <person name="King R."/>
        </authorList>
    </citation>
    <scope>NUCLEOTIDE SEQUENCE</scope>
</reference>
<dbReference type="AlphaFoldDB" id="A0A9P0CG24"/>
<feature type="region of interest" description="Disordered" evidence="1">
    <location>
        <begin position="162"/>
        <end position="189"/>
    </location>
</feature>
<evidence type="ECO:0000313" key="3">
    <source>
        <dbReference type="EMBL" id="CAH1100681.1"/>
    </source>
</evidence>
<dbReference type="OrthoDB" id="413313at2759"/>
<dbReference type="Gene3D" id="3.40.720.10">
    <property type="entry name" value="Alkaline Phosphatase, subunit A"/>
    <property type="match status" value="1"/>
</dbReference>
<dbReference type="PANTHER" id="PTHR10974">
    <property type="entry name" value="FI08016P-RELATED"/>
    <property type="match status" value="1"/>
</dbReference>
<name>A0A9P0CG24_9CUCU</name>
<dbReference type="FunFam" id="3.40.720.10:FF:000017">
    <property type="entry name" value="Predicted protein"/>
    <property type="match status" value="1"/>
</dbReference>
<dbReference type="EMBL" id="OV651822">
    <property type="protein sequence ID" value="CAH1100681.1"/>
    <property type="molecule type" value="Genomic_DNA"/>
</dbReference>
<dbReference type="PANTHER" id="PTHR10974:SF9">
    <property type="entry name" value="DUF229 DOMAIN CONTAINING PROTEIN-RELATED"/>
    <property type="match status" value="1"/>
</dbReference>
<sequence length="829" mass="95461">MKKKLQFNKQFQRLDKLKKMQNKSQIPHTKICLTVFIICCLILTLFYYDEDLLSTAIPYATVITWDVRNQSATNSTPNNALVDELNNINLNTSHSTTINFTSSTITTIITNSGSSTKANNIEKSVPLLDKVITTTQAYTFTTLPPAAIQNIRNTTLIHKEWQSQQDPQELNLNDNTQSGPSTSKKRRFVEKEDPIPNLRICKEICDTIVVQVNERFSFTTHLTIASLFDSEKFKDYRDAYADYLVSSSKCKIPSYHPFNKEAKKFYKKQKYKSCTSKKLLTYVTVNDNTATLFVEESRVPSYSSSGVTCCYSNVTRVLYEKDPDSKIKLSPCKYFVKKTTIYKYPVYVKCLNVINRRQVYENVHASVLFDENVEKKLNNFDNTTNTFSVLFIGIDSISRLNFIRSLPNTYQFVEENGWLPLKGYNKMDDNTFPNVMAILTGYNQSRAYSICNPRALGKLDKCPIIWYDFRNLGYVTGYAEDEGSINTFNYRKKGFSEPPVDYYYRPYILATERLTKVHKDGMTYCTGPETAGERVMNLAKDFAVTFKNYPNFGFFWMNSFSHNEVNSPSGMDNNIRKFLEDITKKNVTKNTIVIFISDHGMRFGPIRKTLTGWLEERLPFIYVSFPDWFKERYQKEYENFKINSHRLTSPYDLHMTLKHILVLSGRNFTVTKSDACPTCKSLFEEADSDRSCADAGIEQHWCTCSGFKDVTLSFEVRNKLSKFMLNTIHDIIRSKNSDHRCAKYLVGKILGTRISQGSSNNITYILFHLETKPNAVFESTISFVGDITTSNFSISGDISRLDSYNEHSKCVSDAYLRKYCYCRSTGERI</sequence>
<organism evidence="3 4">
    <name type="scientific">Psylliodes chrysocephalus</name>
    <dbReference type="NCBI Taxonomy" id="3402493"/>
    <lineage>
        <taxon>Eukaryota</taxon>
        <taxon>Metazoa</taxon>
        <taxon>Ecdysozoa</taxon>
        <taxon>Arthropoda</taxon>
        <taxon>Hexapoda</taxon>
        <taxon>Insecta</taxon>
        <taxon>Pterygota</taxon>
        <taxon>Neoptera</taxon>
        <taxon>Endopterygota</taxon>
        <taxon>Coleoptera</taxon>
        <taxon>Polyphaga</taxon>
        <taxon>Cucujiformia</taxon>
        <taxon>Chrysomeloidea</taxon>
        <taxon>Chrysomelidae</taxon>
        <taxon>Galerucinae</taxon>
        <taxon>Alticini</taxon>
        <taxon>Psylliodes</taxon>
    </lineage>
</organism>
<dbReference type="CDD" id="cd16021">
    <property type="entry name" value="ALP_like"/>
    <property type="match status" value="1"/>
</dbReference>
<accession>A0A9P0CG24</accession>
<gene>
    <name evidence="3" type="ORF">PSYICH_LOCUS1824</name>
</gene>
<proteinExistence type="predicted"/>
<feature type="compositionally biased region" description="Polar residues" evidence="1">
    <location>
        <begin position="162"/>
        <end position="182"/>
    </location>
</feature>
<dbReference type="InterPro" id="IPR004245">
    <property type="entry name" value="DUF229"/>
</dbReference>
<dbReference type="GO" id="GO:0005615">
    <property type="term" value="C:extracellular space"/>
    <property type="evidence" value="ECO:0007669"/>
    <property type="project" value="TreeGrafter"/>
</dbReference>
<keyword evidence="2" id="KW-0472">Membrane</keyword>
<feature type="transmembrane region" description="Helical" evidence="2">
    <location>
        <begin position="28"/>
        <end position="48"/>
    </location>
</feature>
<keyword evidence="2" id="KW-0812">Transmembrane</keyword>
<evidence type="ECO:0000313" key="4">
    <source>
        <dbReference type="Proteomes" id="UP001153636"/>
    </source>
</evidence>
<dbReference type="Proteomes" id="UP001153636">
    <property type="component" value="Chromosome 10"/>
</dbReference>
<evidence type="ECO:0000256" key="2">
    <source>
        <dbReference type="SAM" id="Phobius"/>
    </source>
</evidence>